<evidence type="ECO:0000259" key="1">
    <source>
        <dbReference type="Pfam" id="PF00723"/>
    </source>
</evidence>
<accession>A0A2V4NWJ8</accession>
<dbReference type="EMBL" id="PYBW01000004">
    <property type="protein sequence ID" value="PYC88396.1"/>
    <property type="molecule type" value="Genomic_DNA"/>
</dbReference>
<feature type="domain" description="GH15-like" evidence="1">
    <location>
        <begin position="241"/>
        <end position="572"/>
    </location>
</feature>
<feature type="domain" description="Trehalase-like N-terminal" evidence="2">
    <location>
        <begin position="14"/>
        <end position="188"/>
    </location>
</feature>
<dbReference type="InterPro" id="IPR008928">
    <property type="entry name" value="6-hairpin_glycosidase_sf"/>
</dbReference>
<evidence type="ECO:0000259" key="2">
    <source>
        <dbReference type="Pfam" id="PF19291"/>
    </source>
</evidence>
<evidence type="ECO:0000313" key="4">
    <source>
        <dbReference type="Proteomes" id="UP000248039"/>
    </source>
</evidence>
<dbReference type="SUPFAM" id="SSF48208">
    <property type="entry name" value="Six-hairpin glycosidases"/>
    <property type="match status" value="1"/>
</dbReference>
<dbReference type="AlphaFoldDB" id="A0A2V4NWJ8"/>
<dbReference type="Gene3D" id="1.50.10.10">
    <property type="match status" value="1"/>
</dbReference>
<dbReference type="OrthoDB" id="3902805at2"/>
<dbReference type="PANTHER" id="PTHR31616:SF10">
    <property type="entry name" value="TREHALASE"/>
    <property type="match status" value="1"/>
</dbReference>
<dbReference type="InterPro" id="IPR011613">
    <property type="entry name" value="GH15-like"/>
</dbReference>
<evidence type="ECO:0000313" key="3">
    <source>
        <dbReference type="EMBL" id="PYC88396.1"/>
    </source>
</evidence>
<dbReference type="PANTHER" id="PTHR31616">
    <property type="entry name" value="TREHALASE"/>
    <property type="match status" value="1"/>
</dbReference>
<proteinExistence type="predicted"/>
<comment type="caution">
    <text evidence="3">The sequence shown here is derived from an EMBL/GenBank/DDBJ whole genome shotgun (WGS) entry which is preliminary data.</text>
</comment>
<dbReference type="RefSeq" id="WP_110664516.1">
    <property type="nucleotide sequence ID" value="NZ_PYBW01000004.1"/>
</dbReference>
<keyword evidence="4" id="KW-1185">Reference proteome</keyword>
<gene>
    <name evidence="3" type="ORF">C7C46_00520</name>
</gene>
<dbReference type="Proteomes" id="UP000248039">
    <property type="component" value="Unassembled WGS sequence"/>
</dbReference>
<dbReference type="InterPro" id="IPR045582">
    <property type="entry name" value="Trehalase-like_N"/>
</dbReference>
<organism evidence="3 4">
    <name type="scientific">Streptomyces tateyamensis</name>
    <dbReference type="NCBI Taxonomy" id="565073"/>
    <lineage>
        <taxon>Bacteria</taxon>
        <taxon>Bacillati</taxon>
        <taxon>Actinomycetota</taxon>
        <taxon>Actinomycetes</taxon>
        <taxon>Kitasatosporales</taxon>
        <taxon>Streptomycetaceae</taxon>
        <taxon>Streptomyces</taxon>
    </lineage>
</organism>
<dbReference type="GO" id="GO:0005993">
    <property type="term" value="P:trehalose catabolic process"/>
    <property type="evidence" value="ECO:0007669"/>
    <property type="project" value="TreeGrafter"/>
</dbReference>
<dbReference type="InterPro" id="IPR012341">
    <property type="entry name" value="6hp_glycosidase-like_sf"/>
</dbReference>
<keyword evidence="3" id="KW-0378">Hydrolase</keyword>
<name>A0A2V4NWJ8_9ACTN</name>
<dbReference type="Pfam" id="PF00723">
    <property type="entry name" value="Glyco_hydro_15"/>
    <property type="match status" value="1"/>
</dbReference>
<dbReference type="Pfam" id="PF19291">
    <property type="entry name" value="TREH_N"/>
    <property type="match status" value="1"/>
</dbReference>
<protein>
    <submittedName>
        <fullName evidence="3">Glycoside hydrolase</fullName>
    </submittedName>
</protein>
<reference evidence="3 4" key="1">
    <citation type="submission" date="2018-03" db="EMBL/GenBank/DDBJ databases">
        <title>Bioinformatic expansion and discovery of thiopeptide antibiotics.</title>
        <authorList>
            <person name="Schwalen C.J."/>
            <person name="Hudson G.A."/>
            <person name="Mitchell D.A."/>
        </authorList>
    </citation>
    <scope>NUCLEOTIDE SEQUENCE [LARGE SCALE GENOMIC DNA]</scope>
    <source>
        <strain evidence="3 4">ATCC 21389</strain>
    </source>
</reference>
<dbReference type="GO" id="GO:0015927">
    <property type="term" value="F:trehalase activity"/>
    <property type="evidence" value="ECO:0007669"/>
    <property type="project" value="TreeGrafter"/>
</dbReference>
<sequence length="577" mass="61925">MPPEAPSPQVLRDYALLADGERGALVGPAGEAVWLCAPGWDSPAVFSTLIGGPGWYRVGPAGPAVHSGYYEAGSLVWRARWVTTGGMVECRQALAMPGDPHRLVLLHRIRAVDGPAAVDVLLRPAAEFGEAPLRRLRRAEDGTWRARAGALRLRWTGAPQAVPGAHGTELAAAVRLAPGEQSDLVLELSDRPLPDPEPPDHLWRATEFAWQRTVPDPEPAGMLGARDARHARVVLHGLTTGSGGTVAAATTSLPERAAQGRNYDYRFVWIRDLCYLGQAAAAGGDLPLLDGAVDFLTARLLDHGPDLSPAYTAAGRRIPDQQRLNLPGYPGGFDVVGNQVRHQFQLDVFGEGLLLLAAAARLDRLGPDGRAAARLAARAVRDRHREPDAGIWELYPDRWAHSRLICAAGLRAAAAAGLGGADWLALADRIVAGTADCLHPSGRWQRSPTDPRVDAALLLPGLRGAVPADDPRTRATLHAVRTELGEDHFAYRFRQDDRPPADAEGAFLLCGFLMALAEQQQGNRVAAARWFERNRAACGGPGLYAEEYDVAQRQLRGNLPQAFVHALLLEAAARLGG</sequence>